<feature type="domain" description="Phosphoenolpyruvate carboxykinase GTP-utilising N-terminal" evidence="11">
    <location>
        <begin position="37"/>
        <end position="249"/>
    </location>
</feature>
<dbReference type="Gene3D" id="3.40.449.10">
    <property type="entry name" value="Phosphoenolpyruvate Carboxykinase, domain 1"/>
    <property type="match status" value="1"/>
</dbReference>
<evidence type="ECO:0000256" key="4">
    <source>
        <dbReference type="ARBA" id="ARBA00022723"/>
    </source>
</evidence>
<dbReference type="AlphaFoldDB" id="A0A133UCT6"/>
<comment type="caution">
    <text evidence="12">The sequence shown here is derived from an EMBL/GenBank/DDBJ whole genome shotgun (WGS) entry which is preliminary data.</text>
</comment>
<dbReference type="InterPro" id="IPR035078">
    <property type="entry name" value="PEP_carboxykinase_GTP_N"/>
</dbReference>
<dbReference type="Pfam" id="PF00821">
    <property type="entry name" value="PEPCK_GTP"/>
    <property type="match status" value="1"/>
</dbReference>
<dbReference type="SUPFAM" id="SSF68923">
    <property type="entry name" value="PEP carboxykinase N-terminal domain"/>
    <property type="match status" value="1"/>
</dbReference>
<dbReference type="PANTHER" id="PTHR11561:SF0">
    <property type="entry name" value="PHOSPHOENOLPYRUVATE CARBOXYKINASE [GTP]-RELATED"/>
    <property type="match status" value="1"/>
</dbReference>
<evidence type="ECO:0000256" key="5">
    <source>
        <dbReference type="ARBA" id="ARBA00022741"/>
    </source>
</evidence>
<keyword evidence="5" id="KW-0547">Nucleotide-binding</keyword>
<dbReference type="GO" id="GO:0005829">
    <property type="term" value="C:cytosol"/>
    <property type="evidence" value="ECO:0007669"/>
    <property type="project" value="TreeGrafter"/>
</dbReference>
<dbReference type="GO" id="GO:0030145">
    <property type="term" value="F:manganese ion binding"/>
    <property type="evidence" value="ECO:0007669"/>
    <property type="project" value="TreeGrafter"/>
</dbReference>
<dbReference type="GO" id="GO:0019543">
    <property type="term" value="P:propionate catabolic process"/>
    <property type="evidence" value="ECO:0007669"/>
    <property type="project" value="TreeGrafter"/>
</dbReference>
<dbReference type="GO" id="GO:0006107">
    <property type="term" value="P:oxaloacetate metabolic process"/>
    <property type="evidence" value="ECO:0007669"/>
    <property type="project" value="TreeGrafter"/>
</dbReference>
<evidence type="ECO:0000259" key="11">
    <source>
        <dbReference type="Pfam" id="PF17297"/>
    </source>
</evidence>
<dbReference type="GO" id="GO:0046327">
    <property type="term" value="P:glycerol biosynthetic process from pyruvate"/>
    <property type="evidence" value="ECO:0007669"/>
    <property type="project" value="TreeGrafter"/>
</dbReference>
<dbReference type="InterPro" id="IPR008209">
    <property type="entry name" value="PEP_carboxykinase_GTP"/>
</dbReference>
<dbReference type="GO" id="GO:0005525">
    <property type="term" value="F:GTP binding"/>
    <property type="evidence" value="ECO:0007669"/>
    <property type="project" value="UniProtKB-KW"/>
</dbReference>
<dbReference type="GO" id="GO:0016301">
    <property type="term" value="F:kinase activity"/>
    <property type="evidence" value="ECO:0007669"/>
    <property type="project" value="UniProtKB-KW"/>
</dbReference>
<dbReference type="PROSITE" id="PS00505">
    <property type="entry name" value="PEPCK_GTP"/>
    <property type="match status" value="1"/>
</dbReference>
<dbReference type="GO" id="GO:0071333">
    <property type="term" value="P:cellular response to glucose stimulus"/>
    <property type="evidence" value="ECO:0007669"/>
    <property type="project" value="TreeGrafter"/>
</dbReference>
<evidence type="ECO:0000256" key="7">
    <source>
        <dbReference type="ARBA" id="ARBA00023134"/>
    </source>
</evidence>
<organism evidence="12 13">
    <name type="scientific">candidate division MSBL1 archaeon SCGC-AAA259E17</name>
    <dbReference type="NCBI Taxonomy" id="1698263"/>
    <lineage>
        <taxon>Archaea</taxon>
        <taxon>Methanobacteriati</taxon>
        <taxon>Methanobacteriota</taxon>
        <taxon>candidate division MSBL1</taxon>
    </lineage>
</organism>
<keyword evidence="9" id="KW-0456">Lyase</keyword>
<dbReference type="EC" id="4.1.1.32" evidence="3"/>
<evidence type="ECO:0000256" key="1">
    <source>
        <dbReference type="ARBA" id="ARBA00001936"/>
    </source>
</evidence>
<dbReference type="Pfam" id="PF17297">
    <property type="entry name" value="PEPCK_N"/>
    <property type="match status" value="1"/>
</dbReference>
<gene>
    <name evidence="12" type="ORF">AKJ64_04250</name>
</gene>
<name>A0A133UCT6_9EURY</name>
<keyword evidence="12" id="KW-0418">Kinase</keyword>
<dbReference type="InterPro" id="IPR018091">
    <property type="entry name" value="PEP_carboxykin_GTP_CS"/>
</dbReference>
<dbReference type="GO" id="GO:0006094">
    <property type="term" value="P:gluconeogenesis"/>
    <property type="evidence" value="ECO:0007669"/>
    <property type="project" value="InterPro"/>
</dbReference>
<keyword evidence="13" id="KW-1185">Reference proteome</keyword>
<feature type="domain" description="Phosphoenolpyruvate carboxykinase C-terminal P-loop" evidence="10">
    <location>
        <begin position="254"/>
        <end position="458"/>
    </location>
</feature>
<feature type="non-terminal residue" evidence="12">
    <location>
        <position position="458"/>
    </location>
</feature>
<evidence type="ECO:0000259" key="10">
    <source>
        <dbReference type="Pfam" id="PF00821"/>
    </source>
</evidence>
<dbReference type="GO" id="GO:0033993">
    <property type="term" value="P:response to lipid"/>
    <property type="evidence" value="ECO:0007669"/>
    <property type="project" value="TreeGrafter"/>
</dbReference>
<evidence type="ECO:0000256" key="2">
    <source>
        <dbReference type="ARBA" id="ARBA00005796"/>
    </source>
</evidence>
<evidence type="ECO:0000313" key="12">
    <source>
        <dbReference type="EMBL" id="KXA92004.1"/>
    </source>
</evidence>
<dbReference type="GO" id="GO:0042594">
    <property type="term" value="P:response to starvation"/>
    <property type="evidence" value="ECO:0007669"/>
    <property type="project" value="TreeGrafter"/>
</dbReference>
<evidence type="ECO:0000256" key="8">
    <source>
        <dbReference type="ARBA" id="ARBA00023211"/>
    </source>
</evidence>
<dbReference type="InterPro" id="IPR013035">
    <property type="entry name" value="PEP_carboxykinase_C"/>
</dbReference>
<dbReference type="Gene3D" id="3.90.228.20">
    <property type="match status" value="1"/>
</dbReference>
<dbReference type="InterPro" id="IPR008210">
    <property type="entry name" value="PEP_carboxykinase_N"/>
</dbReference>
<accession>A0A133UCT6</accession>
<keyword evidence="12" id="KW-0808">Transferase</keyword>
<dbReference type="SUPFAM" id="SSF53795">
    <property type="entry name" value="PEP carboxykinase-like"/>
    <property type="match status" value="1"/>
</dbReference>
<evidence type="ECO:0000256" key="9">
    <source>
        <dbReference type="ARBA" id="ARBA00023239"/>
    </source>
</evidence>
<dbReference type="GO" id="GO:0004613">
    <property type="term" value="F:phosphoenolpyruvate carboxykinase (GTP) activity"/>
    <property type="evidence" value="ECO:0007669"/>
    <property type="project" value="UniProtKB-EC"/>
</dbReference>
<evidence type="ECO:0000256" key="3">
    <source>
        <dbReference type="ARBA" id="ARBA00012306"/>
    </source>
</evidence>
<keyword evidence="6" id="KW-0210">Decarboxylase</keyword>
<keyword evidence="12" id="KW-0670">Pyruvate</keyword>
<keyword evidence="4" id="KW-0479">Metal-binding</keyword>
<keyword evidence="8" id="KW-0464">Manganese</keyword>
<evidence type="ECO:0000313" key="13">
    <source>
        <dbReference type="Proteomes" id="UP000070373"/>
    </source>
</evidence>
<dbReference type="PANTHER" id="PTHR11561">
    <property type="entry name" value="PHOSPHOENOLPYRUVATE CARBOXYKINASE"/>
    <property type="match status" value="1"/>
</dbReference>
<comment type="cofactor">
    <cofactor evidence="1">
        <name>Mn(2+)</name>
        <dbReference type="ChEBI" id="CHEBI:29035"/>
    </cofactor>
</comment>
<comment type="similarity">
    <text evidence="2">Belongs to the phosphoenolpyruvate carboxykinase [GTP] family.</text>
</comment>
<dbReference type="EMBL" id="LHXN01000089">
    <property type="protein sequence ID" value="KXA92004.1"/>
    <property type="molecule type" value="Genomic_DNA"/>
</dbReference>
<evidence type="ECO:0000256" key="6">
    <source>
        <dbReference type="ARBA" id="ARBA00022793"/>
    </source>
</evidence>
<dbReference type="Gene3D" id="2.170.8.10">
    <property type="entry name" value="Phosphoenolpyruvate Carboxykinase, domain 2"/>
    <property type="match status" value="1"/>
</dbReference>
<keyword evidence="7" id="KW-0342">GTP-binding</keyword>
<reference evidence="12 13" key="1">
    <citation type="journal article" date="2016" name="Sci. Rep.">
        <title>Metabolic traits of an uncultured archaeal lineage -MSBL1- from brine pools of the Red Sea.</title>
        <authorList>
            <person name="Mwirichia R."/>
            <person name="Alam I."/>
            <person name="Rashid M."/>
            <person name="Vinu M."/>
            <person name="Ba-Alawi W."/>
            <person name="Anthony Kamau A."/>
            <person name="Kamanda Ngugi D."/>
            <person name="Goker M."/>
            <person name="Klenk H.P."/>
            <person name="Bajic V."/>
            <person name="Stingl U."/>
        </authorList>
    </citation>
    <scope>NUCLEOTIDE SEQUENCE [LARGE SCALE GENOMIC DNA]</scope>
    <source>
        <strain evidence="12">SCGC-AAA259E17</strain>
    </source>
</reference>
<dbReference type="Proteomes" id="UP000070373">
    <property type="component" value="Unassembled WGS sequence"/>
</dbReference>
<proteinExistence type="inferred from homology"/>
<protein>
    <recommendedName>
        <fullName evidence="3">phosphoenolpyruvate carboxykinase (GTP)</fullName>
        <ecNumber evidence="3">4.1.1.32</ecNumber>
    </recommendedName>
</protein>
<dbReference type="InterPro" id="IPR035077">
    <property type="entry name" value="PEP_carboxykinase_GTP_C"/>
</dbReference>
<sequence>MRDLLPRTKNKEKLLKDKCKQDGFCKLENLNNPKVTDFIARYLEHCNPDSAFVRTDSQKDVEYIRKRSIEKGEERQLEMDGHTVHFDGYNDQARDKENTKFLLPPDKEIGRQFNSINKEKGLKEIRKYLENIMKGKEAYICFFCLGPKNSKFSIPALQITDSTYVAHSEDILYRDGYDLFKNRKFENEVEFFKFVHSAGPLEGGVSKKIHKRRIYTDLEANTVFSTHTQYGGNTIGAKKLAMRLAIKKASEEGWLTEHMFIMGVHGDEDRTTYFTGAYPSACGKTSTSMIESEKLVGDDIAYLREINGELRAANPERGIFGIIRDVSPDDDPLIWKTITTPGEVIFSNVLIKDGKPYWMGMGKELPEKGINHSGKWWKGKKDESGKPIDPSHRNARYTVRISDLENKDPNLENPDGVKIKGIIYGGRDSDTWVPVSESFNWKHGILTKGSALESETTS</sequence>